<proteinExistence type="predicted"/>
<dbReference type="AlphaFoldDB" id="A0A5C5TUZ8"/>
<dbReference type="RefSeq" id="WP_146325666.1">
    <property type="nucleotide sequence ID" value="NZ_BAABLR010000057.1"/>
</dbReference>
<gene>
    <name evidence="1" type="ORF">FRX94_12445</name>
</gene>
<sequence>MDNPNNTATIFYANDTQEFRVRAILANPPIIDEDQAEVREGFVDNYLNQTRLNFPTRSISARNFTFLCAEGTDPSDSNTHKGICATTFGDRIVEFQFFTSANVGDPEQRTHEIARGLAEALNSLHA</sequence>
<reference evidence="1 2" key="1">
    <citation type="submission" date="2019-08" db="EMBL/GenBank/DDBJ databases">
        <authorList>
            <person name="Lei W."/>
        </authorList>
    </citation>
    <scope>NUCLEOTIDE SEQUENCE [LARGE SCALE GENOMIC DNA]</scope>
    <source>
        <strain evidence="1 2">CCUG 58627</strain>
    </source>
</reference>
<accession>A0A5C5TUZ8</accession>
<evidence type="ECO:0000313" key="2">
    <source>
        <dbReference type="Proteomes" id="UP000320791"/>
    </source>
</evidence>
<protein>
    <submittedName>
        <fullName evidence="1">Uncharacterized protein</fullName>
    </submittedName>
</protein>
<comment type="caution">
    <text evidence="1">The sequence shown here is derived from an EMBL/GenBank/DDBJ whole genome shotgun (WGS) entry which is preliminary data.</text>
</comment>
<dbReference type="EMBL" id="VOHM01000041">
    <property type="protein sequence ID" value="TWT17496.1"/>
    <property type="molecule type" value="Genomic_DNA"/>
</dbReference>
<dbReference type="OrthoDB" id="9971546at2"/>
<name>A0A5C5TUZ8_9CORY</name>
<dbReference type="Proteomes" id="UP000320791">
    <property type="component" value="Unassembled WGS sequence"/>
</dbReference>
<keyword evidence="2" id="KW-1185">Reference proteome</keyword>
<organism evidence="1 2">
    <name type="scientific">Corynebacterium canis</name>
    <dbReference type="NCBI Taxonomy" id="679663"/>
    <lineage>
        <taxon>Bacteria</taxon>
        <taxon>Bacillati</taxon>
        <taxon>Actinomycetota</taxon>
        <taxon>Actinomycetes</taxon>
        <taxon>Mycobacteriales</taxon>
        <taxon>Corynebacteriaceae</taxon>
        <taxon>Corynebacterium</taxon>
    </lineage>
</organism>
<evidence type="ECO:0000313" key="1">
    <source>
        <dbReference type="EMBL" id="TWT17496.1"/>
    </source>
</evidence>